<evidence type="ECO:0000256" key="2">
    <source>
        <dbReference type="ARBA" id="ARBA00007441"/>
    </source>
</evidence>
<evidence type="ECO:0000256" key="1">
    <source>
        <dbReference type="ARBA" id="ARBA00001933"/>
    </source>
</evidence>
<keyword evidence="8" id="KW-0238">DNA-binding</keyword>
<protein>
    <submittedName>
        <fullName evidence="8">DNA-binding transcriptional regulator, MocR family, contains an aminotransferase domain</fullName>
    </submittedName>
</protein>
<dbReference type="Proteomes" id="UP000182652">
    <property type="component" value="Unassembled WGS sequence"/>
</dbReference>
<dbReference type="InterPro" id="IPR004839">
    <property type="entry name" value="Aminotransferase_I/II_large"/>
</dbReference>
<reference evidence="8 9" key="1">
    <citation type="submission" date="2016-10" db="EMBL/GenBank/DDBJ databases">
        <authorList>
            <person name="de Groot N.N."/>
        </authorList>
    </citation>
    <scope>NUCLEOTIDE SEQUENCE [LARGE SCALE GENOMIC DNA]</scope>
    <source>
        <strain evidence="8 9">DSM 10495</strain>
    </source>
</reference>
<dbReference type="GO" id="GO:0003677">
    <property type="term" value="F:DNA binding"/>
    <property type="evidence" value="ECO:0007669"/>
    <property type="project" value="UniProtKB-KW"/>
</dbReference>
<dbReference type="GO" id="GO:0030170">
    <property type="term" value="F:pyridoxal phosphate binding"/>
    <property type="evidence" value="ECO:0007669"/>
    <property type="project" value="InterPro"/>
</dbReference>
<dbReference type="EMBL" id="FNSN01000003">
    <property type="protein sequence ID" value="SEC01754.1"/>
    <property type="molecule type" value="Genomic_DNA"/>
</dbReference>
<dbReference type="SUPFAM" id="SSF53383">
    <property type="entry name" value="PLP-dependent transferases"/>
    <property type="match status" value="1"/>
</dbReference>
<feature type="domain" description="Aminotransferase class I/classII large" evidence="7">
    <location>
        <begin position="34"/>
        <end position="398"/>
    </location>
</feature>
<dbReference type="GO" id="GO:0008483">
    <property type="term" value="F:transaminase activity"/>
    <property type="evidence" value="ECO:0007669"/>
    <property type="project" value="UniProtKB-KW"/>
</dbReference>
<evidence type="ECO:0000313" key="8">
    <source>
        <dbReference type="EMBL" id="SEC01754.1"/>
    </source>
</evidence>
<evidence type="ECO:0000256" key="6">
    <source>
        <dbReference type="ARBA" id="ARBA00022898"/>
    </source>
</evidence>
<proteinExistence type="inferred from homology"/>
<organism evidence="8 9">
    <name type="scientific">Arthrobacter woluwensis</name>
    <dbReference type="NCBI Taxonomy" id="156980"/>
    <lineage>
        <taxon>Bacteria</taxon>
        <taxon>Bacillati</taxon>
        <taxon>Actinomycetota</taxon>
        <taxon>Actinomycetes</taxon>
        <taxon>Micrococcales</taxon>
        <taxon>Micrococcaceae</taxon>
        <taxon>Arthrobacter</taxon>
    </lineage>
</organism>
<sequence>MSTTPTFLQPAARAAGYRPSPVRDFWEVSMQPGVISLAGGNPDLTVLPLAELGSAASRIVTERGMEALQYGSGTGTQGARDAVVRVMAAEGIPVDADSVQITAGSQMALELVIKLLCDPGDVILAEGPTYVGALGVFAGLQVDVEHVAMDQDGLRPDALEEAIARLRSQGRTVKALYTIPNFHNPTGITLSAERRPQVVDVCRRAGVPIIEDNPYGLLSFDGEVQQSMQQLDPENVIYLGSFSKIVAPGLRVGWAVAPEPLRRPLQLASEATTICASVLSQALIEEYVLGHDWQAALTTARGLYRGRATAVREALEEHMPAGTRWSTPRGGFFTWLDLPEGVSCHTVLDAAIDAKVVFVPGTAFYDGPDFGVGAPGLSQLRLAFSLEDEDTLREGVKRLGGAIAGR</sequence>
<comment type="similarity">
    <text evidence="2">Belongs to the class-I pyridoxal-phosphate-dependent aminotransferase family.</text>
</comment>
<evidence type="ECO:0000256" key="5">
    <source>
        <dbReference type="ARBA" id="ARBA00022679"/>
    </source>
</evidence>
<dbReference type="Gene3D" id="3.40.640.10">
    <property type="entry name" value="Type I PLP-dependent aspartate aminotransferase-like (Major domain)"/>
    <property type="match status" value="1"/>
</dbReference>
<dbReference type="Gene3D" id="3.90.1150.10">
    <property type="entry name" value="Aspartate Aminotransferase, domain 1"/>
    <property type="match status" value="1"/>
</dbReference>
<dbReference type="PANTHER" id="PTHR42790">
    <property type="entry name" value="AMINOTRANSFERASE"/>
    <property type="match status" value="1"/>
</dbReference>
<keyword evidence="9" id="KW-1185">Reference proteome</keyword>
<dbReference type="InterPro" id="IPR015422">
    <property type="entry name" value="PyrdxlP-dep_Trfase_small"/>
</dbReference>
<dbReference type="Pfam" id="PF00155">
    <property type="entry name" value="Aminotran_1_2"/>
    <property type="match status" value="1"/>
</dbReference>
<evidence type="ECO:0000256" key="3">
    <source>
        <dbReference type="ARBA" id="ARBA00011738"/>
    </source>
</evidence>
<keyword evidence="5 8" id="KW-0808">Transferase</keyword>
<dbReference type="InterPro" id="IPR015424">
    <property type="entry name" value="PyrdxlP-dep_Trfase"/>
</dbReference>
<dbReference type="PANTHER" id="PTHR42790:SF19">
    <property type="entry name" value="KYNURENINE_ALPHA-AMINOADIPATE AMINOTRANSFERASE, MITOCHONDRIAL"/>
    <property type="match status" value="1"/>
</dbReference>
<dbReference type="STRING" id="156980.SAMN04489745_1854"/>
<dbReference type="AlphaFoldDB" id="A0A1H4P360"/>
<evidence type="ECO:0000256" key="4">
    <source>
        <dbReference type="ARBA" id="ARBA00022576"/>
    </source>
</evidence>
<accession>A0A1H4P360</accession>
<dbReference type="RefSeq" id="WP_066210457.1">
    <property type="nucleotide sequence ID" value="NZ_FNSN01000003.1"/>
</dbReference>
<evidence type="ECO:0000259" key="7">
    <source>
        <dbReference type="Pfam" id="PF00155"/>
    </source>
</evidence>
<comment type="subunit">
    <text evidence="3">Homodimer.</text>
</comment>
<keyword evidence="4 8" id="KW-0032">Aminotransferase</keyword>
<dbReference type="InterPro" id="IPR050859">
    <property type="entry name" value="Class-I_PLP-dep_aminotransf"/>
</dbReference>
<comment type="cofactor">
    <cofactor evidence="1">
        <name>pyridoxal 5'-phosphate</name>
        <dbReference type="ChEBI" id="CHEBI:597326"/>
    </cofactor>
</comment>
<keyword evidence="6" id="KW-0663">Pyridoxal phosphate</keyword>
<dbReference type="GO" id="GO:1901605">
    <property type="term" value="P:alpha-amino acid metabolic process"/>
    <property type="evidence" value="ECO:0007669"/>
    <property type="project" value="TreeGrafter"/>
</dbReference>
<evidence type="ECO:0000313" key="9">
    <source>
        <dbReference type="Proteomes" id="UP000182652"/>
    </source>
</evidence>
<dbReference type="FunFam" id="3.40.640.10:FF:000053">
    <property type="entry name" value="Aminotransferase, class I"/>
    <property type="match status" value="1"/>
</dbReference>
<dbReference type="InterPro" id="IPR015421">
    <property type="entry name" value="PyrdxlP-dep_Trfase_major"/>
</dbReference>
<gene>
    <name evidence="8" type="ORF">SAMN04489745_1854</name>
</gene>
<dbReference type="CDD" id="cd00609">
    <property type="entry name" value="AAT_like"/>
    <property type="match status" value="1"/>
</dbReference>
<name>A0A1H4P360_9MICC</name>